<dbReference type="AlphaFoldDB" id="A0A0C3Q429"/>
<proteinExistence type="predicted"/>
<dbReference type="HOGENOM" id="CLU_609140_0_0_1"/>
<dbReference type="Proteomes" id="UP000054248">
    <property type="component" value="Unassembled WGS sequence"/>
</dbReference>
<protein>
    <submittedName>
        <fullName evidence="2">Uncharacterized protein</fullName>
    </submittedName>
</protein>
<feature type="non-terminal residue" evidence="2">
    <location>
        <position position="1"/>
    </location>
</feature>
<sequence>ATSLGAVGAGGGYGSGTGGFQGSGIRITRKRTRQTEDTSNPTVCDVCIRTIGRGGLVPRTRTMPLSFAVEVICISCSVKYSRCSDCGGGSGRVGVGKWRAKELFENGRKTCKLPHVRVGGGELELSVWEVPWEVKDKKEFGTLMTAIKQLWTERVYARLAIPEVLEGGEDPWPPNANGSGSLRNSPPPERTFKDVEEVIARGWPAREQLLRSTPSSSRDTHRRYLGLSWAKSRARRERAAGKLPDPSKYAEGAQDVLMENVRRTNLLVPPASTLVGMWIVDWDMRNRSVLLSTSAPFESSDAEDKNIIGVGELMTRVLQDYEQYKKANPASPIRAPQHIWIATRSITALGNARMNDTLTRRRGFVPVDEYIALHPGTDRSLFQSVPDGHAWVDEAPWIRNPESGELEVLVRWLGDEIDMARLDQIKDMEYGRKSKEVQIASRARKPSGSK</sequence>
<dbReference type="EMBL" id="KN823376">
    <property type="protein sequence ID" value="KIO17499.1"/>
    <property type="molecule type" value="Genomic_DNA"/>
</dbReference>
<gene>
    <name evidence="2" type="ORF">M407DRAFT_171258</name>
</gene>
<reference evidence="3" key="2">
    <citation type="submission" date="2015-01" db="EMBL/GenBank/DDBJ databases">
        <title>Evolutionary Origins and Diversification of the Mycorrhizal Mutualists.</title>
        <authorList>
            <consortium name="DOE Joint Genome Institute"/>
            <consortium name="Mycorrhizal Genomics Consortium"/>
            <person name="Kohler A."/>
            <person name="Kuo A."/>
            <person name="Nagy L.G."/>
            <person name="Floudas D."/>
            <person name="Copeland A."/>
            <person name="Barry K.W."/>
            <person name="Cichocki N."/>
            <person name="Veneault-Fourrey C."/>
            <person name="LaButti K."/>
            <person name="Lindquist E.A."/>
            <person name="Lipzen A."/>
            <person name="Lundell T."/>
            <person name="Morin E."/>
            <person name="Murat C."/>
            <person name="Riley R."/>
            <person name="Ohm R."/>
            <person name="Sun H."/>
            <person name="Tunlid A."/>
            <person name="Henrissat B."/>
            <person name="Grigoriev I.V."/>
            <person name="Hibbett D.S."/>
            <person name="Martin F."/>
        </authorList>
    </citation>
    <scope>NUCLEOTIDE SEQUENCE [LARGE SCALE GENOMIC DNA]</scope>
    <source>
        <strain evidence="3">MUT 4182</strain>
    </source>
</reference>
<keyword evidence="3" id="KW-1185">Reference proteome</keyword>
<name>A0A0C3Q429_9AGAM</name>
<evidence type="ECO:0000256" key="1">
    <source>
        <dbReference type="SAM" id="MobiDB-lite"/>
    </source>
</evidence>
<feature type="region of interest" description="Disordered" evidence="1">
    <location>
        <begin position="167"/>
        <end position="190"/>
    </location>
</feature>
<evidence type="ECO:0000313" key="2">
    <source>
        <dbReference type="EMBL" id="KIO17499.1"/>
    </source>
</evidence>
<organism evidence="2 3">
    <name type="scientific">Tulasnella calospora MUT 4182</name>
    <dbReference type="NCBI Taxonomy" id="1051891"/>
    <lineage>
        <taxon>Eukaryota</taxon>
        <taxon>Fungi</taxon>
        <taxon>Dikarya</taxon>
        <taxon>Basidiomycota</taxon>
        <taxon>Agaricomycotina</taxon>
        <taxon>Agaricomycetes</taxon>
        <taxon>Cantharellales</taxon>
        <taxon>Tulasnellaceae</taxon>
        <taxon>Tulasnella</taxon>
    </lineage>
</organism>
<dbReference type="STRING" id="1051891.A0A0C3Q429"/>
<accession>A0A0C3Q429</accession>
<dbReference type="OrthoDB" id="2129662at2759"/>
<evidence type="ECO:0000313" key="3">
    <source>
        <dbReference type="Proteomes" id="UP000054248"/>
    </source>
</evidence>
<reference evidence="2 3" key="1">
    <citation type="submission" date="2014-04" db="EMBL/GenBank/DDBJ databases">
        <authorList>
            <consortium name="DOE Joint Genome Institute"/>
            <person name="Kuo A."/>
            <person name="Girlanda M."/>
            <person name="Perotto S."/>
            <person name="Kohler A."/>
            <person name="Nagy L.G."/>
            <person name="Floudas D."/>
            <person name="Copeland A."/>
            <person name="Barry K.W."/>
            <person name="Cichocki N."/>
            <person name="Veneault-Fourrey C."/>
            <person name="LaButti K."/>
            <person name="Lindquist E.A."/>
            <person name="Lipzen A."/>
            <person name="Lundell T."/>
            <person name="Morin E."/>
            <person name="Murat C."/>
            <person name="Sun H."/>
            <person name="Tunlid A."/>
            <person name="Henrissat B."/>
            <person name="Grigoriev I.V."/>
            <person name="Hibbett D.S."/>
            <person name="Martin F."/>
            <person name="Nordberg H.P."/>
            <person name="Cantor M.N."/>
            <person name="Hua S.X."/>
        </authorList>
    </citation>
    <scope>NUCLEOTIDE SEQUENCE [LARGE SCALE GENOMIC DNA]</scope>
    <source>
        <strain evidence="2 3">MUT 4182</strain>
    </source>
</reference>